<sequence length="188" mass="20320">MKKLALAVGISSLLALSSFAHAAPAPAPGEQVGFEEFPIGDEVTVGPLHISAVYFQPVDMEPAGMGGLAASKSDMHLEADISAAEGNELGYGVGDFVPYLSVKYKIQKTGSNKLIEGNFMPMSASDGPHYGNNVKLDGAGKYKITFIIENPEKQGYLLHVDKETGVEGRFWKKPIEVSWDFDFIPRAW</sequence>
<dbReference type="Gene3D" id="2.60.40.2480">
    <property type="entry name" value="Periplasmic metal-binding protein Tp34-type"/>
    <property type="match status" value="1"/>
</dbReference>
<accession>A0ABP9N2D2</accession>
<dbReference type="EMBL" id="BAABHY010000001">
    <property type="protein sequence ID" value="GAA5105901.1"/>
    <property type="molecule type" value="Genomic_DNA"/>
</dbReference>
<name>A0ABP9N2D2_9GAMM</name>
<gene>
    <name evidence="4" type="ORF">GCM10023211_05110</name>
</gene>
<dbReference type="Proteomes" id="UP001500171">
    <property type="component" value="Unassembled WGS sequence"/>
</dbReference>
<dbReference type="PIRSF" id="PIRSF017018">
    <property type="entry name" value="Tp34"/>
    <property type="match status" value="1"/>
</dbReference>
<feature type="chain" id="PRO_5047241509" evidence="3">
    <location>
        <begin position="23"/>
        <end position="188"/>
    </location>
</feature>
<organism evidence="4 5">
    <name type="scientific">Orbus sasakiae</name>
    <dbReference type="NCBI Taxonomy" id="1078475"/>
    <lineage>
        <taxon>Bacteria</taxon>
        <taxon>Pseudomonadati</taxon>
        <taxon>Pseudomonadota</taxon>
        <taxon>Gammaproteobacteria</taxon>
        <taxon>Orbales</taxon>
        <taxon>Orbaceae</taxon>
        <taxon>Orbus</taxon>
    </lineage>
</organism>
<protein>
    <submittedName>
        <fullName evidence="4">Iron transporter</fullName>
    </submittedName>
</protein>
<reference evidence="5" key="1">
    <citation type="journal article" date="2019" name="Int. J. Syst. Evol. Microbiol.">
        <title>The Global Catalogue of Microorganisms (GCM) 10K type strain sequencing project: providing services to taxonomists for standard genome sequencing and annotation.</title>
        <authorList>
            <consortium name="The Broad Institute Genomics Platform"/>
            <consortium name="The Broad Institute Genome Sequencing Center for Infectious Disease"/>
            <person name="Wu L."/>
            <person name="Ma J."/>
        </authorList>
    </citation>
    <scope>NUCLEOTIDE SEQUENCE [LARGE SCALE GENOMIC DNA]</scope>
    <source>
        <strain evidence="5">JCM 18050</strain>
    </source>
</reference>
<evidence type="ECO:0000313" key="5">
    <source>
        <dbReference type="Proteomes" id="UP001500171"/>
    </source>
</evidence>
<proteinExistence type="inferred from homology"/>
<keyword evidence="2 3" id="KW-0732">Signal</keyword>
<dbReference type="RefSeq" id="WP_345488489.1">
    <property type="nucleotide sequence ID" value="NZ_BAABHY010000001.1"/>
</dbReference>
<evidence type="ECO:0000256" key="1">
    <source>
        <dbReference type="ARBA" id="ARBA00010013"/>
    </source>
</evidence>
<dbReference type="InterPro" id="IPR018470">
    <property type="entry name" value="Metal-bd_Tp34-typ"/>
</dbReference>
<dbReference type="Pfam" id="PF10634">
    <property type="entry name" value="Iron_transport"/>
    <property type="match status" value="1"/>
</dbReference>
<evidence type="ECO:0000256" key="3">
    <source>
        <dbReference type="SAM" id="SignalP"/>
    </source>
</evidence>
<evidence type="ECO:0000256" key="2">
    <source>
        <dbReference type="ARBA" id="ARBA00022729"/>
    </source>
</evidence>
<comment type="caution">
    <text evidence="4">The sequence shown here is derived from an EMBL/GenBank/DDBJ whole genome shotgun (WGS) entry which is preliminary data.</text>
</comment>
<dbReference type="InterPro" id="IPR038482">
    <property type="entry name" value="Tp34-type_sf"/>
</dbReference>
<feature type="signal peptide" evidence="3">
    <location>
        <begin position="1"/>
        <end position="22"/>
    </location>
</feature>
<keyword evidence="5" id="KW-1185">Reference proteome</keyword>
<comment type="similarity">
    <text evidence="1">Belongs to the UPF0423 family.</text>
</comment>
<evidence type="ECO:0000313" key="4">
    <source>
        <dbReference type="EMBL" id="GAA5105901.1"/>
    </source>
</evidence>